<organism evidence="16">
    <name type="scientific">uncultured eukaryote</name>
    <dbReference type="NCBI Taxonomy" id="100272"/>
    <lineage>
        <taxon>Eukaryota</taxon>
        <taxon>environmental samples</taxon>
    </lineage>
</organism>
<evidence type="ECO:0000259" key="14">
    <source>
        <dbReference type="PROSITE" id="PS50112"/>
    </source>
</evidence>
<feature type="region of interest" description="Disordered" evidence="11">
    <location>
        <begin position="1"/>
        <end position="63"/>
    </location>
</feature>
<dbReference type="GO" id="GO:0000155">
    <property type="term" value="F:phosphorelay sensor kinase activity"/>
    <property type="evidence" value="ECO:0007669"/>
    <property type="project" value="InterPro"/>
</dbReference>
<dbReference type="CDD" id="cd17546">
    <property type="entry name" value="REC_hyHK_CKI1_RcsC-like"/>
    <property type="match status" value="1"/>
</dbReference>
<evidence type="ECO:0000256" key="5">
    <source>
        <dbReference type="ARBA" id="ARBA00022741"/>
    </source>
</evidence>
<dbReference type="PROSITE" id="PS50110">
    <property type="entry name" value="RESPONSE_REGULATORY"/>
    <property type="match status" value="1"/>
</dbReference>
<feature type="domain" description="PAC" evidence="15">
    <location>
        <begin position="188"/>
        <end position="242"/>
    </location>
</feature>
<evidence type="ECO:0000256" key="6">
    <source>
        <dbReference type="ARBA" id="ARBA00022777"/>
    </source>
</evidence>
<accession>A0A126WVV9</accession>
<dbReference type="SMART" id="SM00387">
    <property type="entry name" value="HATPase_c"/>
    <property type="match status" value="1"/>
</dbReference>
<dbReference type="InterPro" id="IPR000014">
    <property type="entry name" value="PAS"/>
</dbReference>
<dbReference type="PRINTS" id="PR00344">
    <property type="entry name" value="BCTRLSENSOR"/>
</dbReference>
<evidence type="ECO:0000256" key="8">
    <source>
        <dbReference type="ARBA" id="ARBA00023012"/>
    </source>
</evidence>
<dbReference type="NCBIfam" id="TIGR00229">
    <property type="entry name" value="sensory_box"/>
    <property type="match status" value="1"/>
</dbReference>
<dbReference type="SUPFAM" id="SSF55785">
    <property type="entry name" value="PYP-like sensor domain (PAS domain)"/>
    <property type="match status" value="1"/>
</dbReference>
<dbReference type="SUPFAM" id="SSF55874">
    <property type="entry name" value="ATPase domain of HSP90 chaperone/DNA topoisomerase II/histidine kinase"/>
    <property type="match status" value="1"/>
</dbReference>
<sequence length="843" mass="93835">MSRSASTLKDDEAGTRALSPPRKKRPREECSESLGSVDRIKGRTRYSASPAPETSSGNTVQNVDYLQREVSRLNKALKAERESSKRLRIELDRMLSNRRESCSKEMPSLSTLEDLWLKEKSMNVLKEGITIVDCNQTDFPIIYANEGFVRMTGYSESETLGRNCRFLQGPNTEQSAIATLRQAVSERKSCAVKLTNYRKNGEMFINYLSLTPIFDNDGMLQHYVGIQSDITELIQRQKAEIEAKDAADKALSANEAKSQFLARMSHEIRTPLNGMIAVGQLLAETRLTHQQRDLVNTIRCSGETLLALITDILDFSKIEANKLSLYIHDFSLQSIIEDTIEIAGLKAAQKKLHVAYSLSPHVPETLRGDSTRIKQVLLNVLYNAVKFTESGIISLEASVQVCDTKMIDQPGVENNEVIPSYSKSDISDNDILYLIHFSVKDTGVGMTAEGLSRLFVSFTQLEEMSTRRYGGTGLGLAISKKLCEAMGGEMWAESKGLGKGSIFHCTLKCHSRQQKSETVVKTPIVDVMPDTQSTDKSYHNGLDGKACIIVEENDAVRESLSKAMRAWGLKVTPFASEQSALAYLVWPSGPSTAGRSINKNNILLDFVIIDKDCKHLMKALVEQKRDISIVFIVWPAADEINGIGDTSKNLRSPLENDLGSFPHLCVQRPVRHGRLKNALEELCSTKRFLAMDKPLTKMLEAKKESGGPRCVPDSKCRIMIAEDNVINMKVCLGILRRLGFMDITTAEDGVIALREIHSRGGPSAFDVIFMDLHMPRKGGMEVVKELKETYGEVSSCKIVAVTADAFAETKEKCFVQGFSHWIAKPFRIKDIEKVFESHSSDNS</sequence>
<dbReference type="InterPro" id="IPR003594">
    <property type="entry name" value="HATPase_dom"/>
</dbReference>
<evidence type="ECO:0000256" key="2">
    <source>
        <dbReference type="ARBA" id="ARBA00012438"/>
    </source>
</evidence>
<dbReference type="EC" id="2.7.13.3" evidence="2"/>
<dbReference type="Pfam" id="PF00512">
    <property type="entry name" value="HisKA"/>
    <property type="match status" value="1"/>
</dbReference>
<keyword evidence="7" id="KW-0067">ATP-binding</keyword>
<dbReference type="FunFam" id="3.30.565.10:FF:000010">
    <property type="entry name" value="Sensor histidine kinase RcsC"/>
    <property type="match status" value="1"/>
</dbReference>
<reference evidence="16" key="1">
    <citation type="journal article" date="2016" name="Proc. Natl. Acad. Sci. U.S.A.">
        <title>Functional and topological diversity of LOV domain photoreceptors.</title>
        <authorList>
            <person name="Glantz S.T."/>
            <person name="Carpenter E.J."/>
            <person name="Melkonian M."/>
            <person name="Gardner K.H."/>
            <person name="Boyden E.S."/>
            <person name="Wong G.K."/>
            <person name="Chow B.Y."/>
        </authorList>
    </citation>
    <scope>NUCLEOTIDE SEQUENCE</scope>
    <source>
        <strain evidence="16">AYPS_2000209</strain>
    </source>
</reference>
<dbReference type="Pfam" id="PF00072">
    <property type="entry name" value="Response_reg"/>
    <property type="match status" value="1"/>
</dbReference>
<feature type="domain" description="PAS" evidence="14">
    <location>
        <begin position="122"/>
        <end position="187"/>
    </location>
</feature>
<evidence type="ECO:0000256" key="3">
    <source>
        <dbReference type="ARBA" id="ARBA00022553"/>
    </source>
</evidence>
<keyword evidence="6" id="KW-0418">Kinase</keyword>
<dbReference type="InterPro" id="IPR000700">
    <property type="entry name" value="PAS-assoc_C"/>
</dbReference>
<protein>
    <recommendedName>
        <fullName evidence="2">histidine kinase</fullName>
        <ecNumber evidence="2">2.7.13.3</ecNumber>
    </recommendedName>
</protein>
<evidence type="ECO:0000256" key="4">
    <source>
        <dbReference type="ARBA" id="ARBA00022679"/>
    </source>
</evidence>
<dbReference type="Gene3D" id="3.40.50.2300">
    <property type="match status" value="2"/>
</dbReference>
<evidence type="ECO:0000259" key="12">
    <source>
        <dbReference type="PROSITE" id="PS50109"/>
    </source>
</evidence>
<dbReference type="CDD" id="cd00082">
    <property type="entry name" value="HisKA"/>
    <property type="match status" value="1"/>
</dbReference>
<dbReference type="InterPro" id="IPR036890">
    <property type="entry name" value="HATPase_C_sf"/>
</dbReference>
<dbReference type="InterPro" id="IPR001789">
    <property type="entry name" value="Sig_transdc_resp-reg_receiver"/>
</dbReference>
<dbReference type="Pfam" id="PF02518">
    <property type="entry name" value="HATPase_c"/>
    <property type="match status" value="1"/>
</dbReference>
<dbReference type="InterPro" id="IPR004358">
    <property type="entry name" value="Sig_transdc_His_kin-like_C"/>
</dbReference>
<feature type="domain" description="Histidine kinase" evidence="12">
    <location>
        <begin position="263"/>
        <end position="511"/>
    </location>
</feature>
<dbReference type="SMART" id="SM00388">
    <property type="entry name" value="HisKA"/>
    <property type="match status" value="1"/>
</dbReference>
<dbReference type="Pfam" id="PF13426">
    <property type="entry name" value="PAS_9"/>
    <property type="match status" value="1"/>
</dbReference>
<keyword evidence="8" id="KW-0902">Two-component regulatory system</keyword>
<dbReference type="InterPro" id="IPR003661">
    <property type="entry name" value="HisK_dim/P_dom"/>
</dbReference>
<dbReference type="Gene3D" id="3.30.565.10">
    <property type="entry name" value="Histidine kinase-like ATPase, C-terminal domain"/>
    <property type="match status" value="1"/>
</dbReference>
<dbReference type="CDD" id="cd00130">
    <property type="entry name" value="PAS"/>
    <property type="match status" value="1"/>
</dbReference>
<evidence type="ECO:0000256" key="11">
    <source>
        <dbReference type="SAM" id="MobiDB-lite"/>
    </source>
</evidence>
<dbReference type="SMART" id="SM00086">
    <property type="entry name" value="PAC"/>
    <property type="match status" value="1"/>
</dbReference>
<keyword evidence="3 9" id="KW-0597">Phosphoprotein</keyword>
<dbReference type="InterPro" id="IPR035965">
    <property type="entry name" value="PAS-like_dom_sf"/>
</dbReference>
<proteinExistence type="evidence at transcript level"/>
<evidence type="ECO:0000256" key="9">
    <source>
        <dbReference type="PROSITE-ProRule" id="PRU00169"/>
    </source>
</evidence>
<dbReference type="CDD" id="cd16922">
    <property type="entry name" value="HATPase_EvgS-ArcB-TorS-like"/>
    <property type="match status" value="1"/>
</dbReference>
<dbReference type="PANTHER" id="PTHR45339:SF1">
    <property type="entry name" value="HYBRID SIGNAL TRANSDUCTION HISTIDINE KINASE J"/>
    <property type="match status" value="1"/>
</dbReference>
<keyword evidence="5" id="KW-0547">Nucleotide-binding</keyword>
<dbReference type="FunFam" id="1.10.287.130:FF:000002">
    <property type="entry name" value="Two-component osmosensing histidine kinase"/>
    <property type="match status" value="1"/>
</dbReference>
<dbReference type="PROSITE" id="PS50113">
    <property type="entry name" value="PAC"/>
    <property type="match status" value="1"/>
</dbReference>
<dbReference type="GO" id="GO:0005524">
    <property type="term" value="F:ATP binding"/>
    <property type="evidence" value="ECO:0007669"/>
    <property type="project" value="UniProtKB-KW"/>
</dbReference>
<keyword evidence="4" id="KW-0808">Transferase</keyword>
<dbReference type="PROSITE" id="PS50109">
    <property type="entry name" value="HIS_KIN"/>
    <property type="match status" value="1"/>
</dbReference>
<dbReference type="InterPro" id="IPR005467">
    <property type="entry name" value="His_kinase_dom"/>
</dbReference>
<dbReference type="InterPro" id="IPR001610">
    <property type="entry name" value="PAC"/>
</dbReference>
<dbReference type="InterPro" id="IPR036097">
    <property type="entry name" value="HisK_dim/P_sf"/>
</dbReference>
<dbReference type="PROSITE" id="PS50112">
    <property type="entry name" value="PAS"/>
    <property type="match status" value="1"/>
</dbReference>
<feature type="modified residue" description="4-aspartylphosphate" evidence="9">
    <location>
        <position position="771"/>
    </location>
</feature>
<dbReference type="Gene3D" id="1.10.287.130">
    <property type="match status" value="1"/>
</dbReference>
<dbReference type="AlphaFoldDB" id="A0A126WVV9"/>
<name>A0A126WVV9_9EUKA</name>
<evidence type="ECO:0000259" key="15">
    <source>
        <dbReference type="PROSITE" id="PS50113"/>
    </source>
</evidence>
<evidence type="ECO:0000256" key="1">
    <source>
        <dbReference type="ARBA" id="ARBA00000085"/>
    </source>
</evidence>
<dbReference type="SUPFAM" id="SSF52172">
    <property type="entry name" value="CheY-like"/>
    <property type="match status" value="2"/>
</dbReference>
<feature type="domain" description="Response regulatory" evidence="13">
    <location>
        <begin position="717"/>
        <end position="839"/>
    </location>
</feature>
<feature type="compositionally biased region" description="Polar residues" evidence="11">
    <location>
        <begin position="52"/>
        <end position="63"/>
    </location>
</feature>
<dbReference type="InterPro" id="IPR011006">
    <property type="entry name" value="CheY-like_superfamily"/>
</dbReference>
<dbReference type="SUPFAM" id="SSF47384">
    <property type="entry name" value="Homodimeric domain of signal transducing histidine kinase"/>
    <property type="match status" value="1"/>
</dbReference>
<evidence type="ECO:0000256" key="10">
    <source>
        <dbReference type="SAM" id="Coils"/>
    </source>
</evidence>
<dbReference type="EMBL" id="KU698245">
    <property type="protein sequence ID" value="AML76421.1"/>
    <property type="molecule type" value="mRNA"/>
</dbReference>
<dbReference type="SMART" id="SM00448">
    <property type="entry name" value="REC"/>
    <property type="match status" value="1"/>
</dbReference>
<dbReference type="Gene3D" id="3.30.450.20">
    <property type="entry name" value="PAS domain"/>
    <property type="match status" value="1"/>
</dbReference>
<feature type="coiled-coil region" evidence="10">
    <location>
        <begin position="63"/>
        <end position="90"/>
    </location>
</feature>
<evidence type="ECO:0000256" key="7">
    <source>
        <dbReference type="ARBA" id="ARBA00022840"/>
    </source>
</evidence>
<dbReference type="PANTHER" id="PTHR45339">
    <property type="entry name" value="HYBRID SIGNAL TRANSDUCTION HISTIDINE KINASE J"/>
    <property type="match status" value="1"/>
</dbReference>
<keyword evidence="10" id="KW-0175">Coiled coil</keyword>
<evidence type="ECO:0000313" key="16">
    <source>
        <dbReference type="EMBL" id="AML76421.1"/>
    </source>
</evidence>
<comment type="catalytic activity">
    <reaction evidence="1">
        <text>ATP + protein L-histidine = ADP + protein N-phospho-L-histidine.</text>
        <dbReference type="EC" id="2.7.13.3"/>
    </reaction>
</comment>
<evidence type="ECO:0000259" key="13">
    <source>
        <dbReference type="PROSITE" id="PS50110"/>
    </source>
</evidence>